<keyword evidence="1" id="KW-0347">Helicase</keyword>
<dbReference type="PANTHER" id="PTHR10492">
    <property type="match status" value="1"/>
</dbReference>
<evidence type="ECO:0000259" key="2">
    <source>
        <dbReference type="Pfam" id="PF05970"/>
    </source>
</evidence>
<dbReference type="GO" id="GO:0006310">
    <property type="term" value="P:DNA recombination"/>
    <property type="evidence" value="ECO:0007669"/>
    <property type="project" value="UniProtKB-KW"/>
</dbReference>
<protein>
    <recommendedName>
        <fullName evidence="1">ATP-dependent DNA helicase</fullName>
        <ecNumber evidence="1">5.6.2.3</ecNumber>
    </recommendedName>
</protein>
<dbReference type="InterPro" id="IPR049163">
    <property type="entry name" value="Pif1-like_2B_dom"/>
</dbReference>
<dbReference type="GO" id="GO:0016787">
    <property type="term" value="F:hydrolase activity"/>
    <property type="evidence" value="ECO:0007669"/>
    <property type="project" value="UniProtKB-KW"/>
</dbReference>
<dbReference type="Pfam" id="PF05970">
    <property type="entry name" value="PIF1"/>
    <property type="match status" value="2"/>
</dbReference>
<dbReference type="EC" id="5.6.2.3" evidence="1"/>
<accession>A0AAW1LFG1</accession>
<keyword evidence="1" id="KW-0067">ATP-binding</keyword>
<dbReference type="PANTHER" id="PTHR10492:SF74">
    <property type="entry name" value="ATP-DEPENDENT DNA HELICASE"/>
    <property type="match status" value="1"/>
</dbReference>
<dbReference type="GO" id="GO:0000723">
    <property type="term" value="P:telomere maintenance"/>
    <property type="evidence" value="ECO:0007669"/>
    <property type="project" value="InterPro"/>
</dbReference>
<dbReference type="EMBL" id="JBDFQZ010000004">
    <property type="protein sequence ID" value="KAK9733479.1"/>
    <property type="molecule type" value="Genomic_DNA"/>
</dbReference>
<comment type="catalytic activity">
    <reaction evidence="1">
        <text>ATP + H2O = ADP + phosphate + H(+)</text>
        <dbReference type="Rhea" id="RHEA:13065"/>
        <dbReference type="ChEBI" id="CHEBI:15377"/>
        <dbReference type="ChEBI" id="CHEBI:15378"/>
        <dbReference type="ChEBI" id="CHEBI:30616"/>
        <dbReference type="ChEBI" id="CHEBI:43474"/>
        <dbReference type="ChEBI" id="CHEBI:456216"/>
        <dbReference type="EC" id="5.6.2.3"/>
    </reaction>
</comment>
<dbReference type="GO" id="GO:0006281">
    <property type="term" value="P:DNA repair"/>
    <property type="evidence" value="ECO:0007669"/>
    <property type="project" value="UniProtKB-KW"/>
</dbReference>
<keyword evidence="1" id="KW-0547">Nucleotide-binding</keyword>
<dbReference type="Proteomes" id="UP001443914">
    <property type="component" value="Unassembled WGS sequence"/>
</dbReference>
<evidence type="ECO:0000259" key="3">
    <source>
        <dbReference type="Pfam" id="PF21530"/>
    </source>
</evidence>
<proteinExistence type="inferred from homology"/>
<evidence type="ECO:0000313" key="5">
    <source>
        <dbReference type="Proteomes" id="UP001443914"/>
    </source>
</evidence>
<keyword evidence="5" id="KW-1185">Reference proteome</keyword>
<comment type="caution">
    <text evidence="4">The sequence shown here is derived from an EMBL/GenBank/DDBJ whole genome shotgun (WGS) entry which is preliminary data.</text>
</comment>
<dbReference type="InterPro" id="IPR027417">
    <property type="entry name" value="P-loop_NTPase"/>
</dbReference>
<dbReference type="Pfam" id="PF21530">
    <property type="entry name" value="Pif1_2B_dom"/>
    <property type="match status" value="2"/>
</dbReference>
<dbReference type="SUPFAM" id="SSF52540">
    <property type="entry name" value="P-loop containing nucleoside triphosphate hydrolases"/>
    <property type="match status" value="2"/>
</dbReference>
<keyword evidence="1" id="KW-0234">DNA repair</keyword>
<feature type="domain" description="DNA helicase Pif1-like 2B" evidence="3">
    <location>
        <begin position="424"/>
        <end position="465"/>
    </location>
</feature>
<feature type="domain" description="DNA helicase Pif1-like DEAD-box helicase" evidence="2">
    <location>
        <begin position="220"/>
        <end position="305"/>
    </location>
</feature>
<keyword evidence="1" id="KW-0227">DNA damage</keyword>
<keyword evidence="1" id="KW-0378">Hydrolase</keyword>
<dbReference type="GO" id="GO:0043139">
    <property type="term" value="F:5'-3' DNA helicase activity"/>
    <property type="evidence" value="ECO:0007669"/>
    <property type="project" value="UniProtKB-EC"/>
</dbReference>
<evidence type="ECO:0000256" key="1">
    <source>
        <dbReference type="RuleBase" id="RU363044"/>
    </source>
</evidence>
<reference evidence="4" key="1">
    <citation type="submission" date="2024-03" db="EMBL/GenBank/DDBJ databases">
        <title>WGS assembly of Saponaria officinalis var. Norfolk2.</title>
        <authorList>
            <person name="Jenkins J."/>
            <person name="Shu S."/>
            <person name="Grimwood J."/>
            <person name="Barry K."/>
            <person name="Goodstein D."/>
            <person name="Schmutz J."/>
            <person name="Leebens-Mack J."/>
            <person name="Osbourn A."/>
        </authorList>
    </citation>
    <scope>NUCLEOTIDE SEQUENCE [LARGE SCALE GENOMIC DNA]</scope>
    <source>
        <strain evidence="4">JIC</strain>
    </source>
</reference>
<sequence length="615" mass="69619">MYHISPTGGERYYMRTLLKFVKGPKSYEDIRTVNEIIYPTFKEACYALGILGDDKEYVDAIIEASFWGTGIYLRNLFVTLLLSGSLVKPEIVWEKTWHLLSDDILHGRRTELRNHDLQLSDEQLQNFALSEIEASLQSNGSSLRKFDNMSFPDYDANDANVNRLILDDLSYDKDTFRKEDDVLTYSMTTEQKSVYMKIMDDVENGQSGLFFVYGYGGTGLLLRTKLIIWDEEPMVNRYYFDALDRSLRDIMRFSSEGDPEKPFGGKVVVLGGDFCQILPVVPKGSRQDIVYAFIRSSNLWKHCKSNKEEIRQFLEYILRVGDGLEGGQNDGMANIKLPEDILIHPKSNPIAAIVESTYPSLKTHLGDPEYFKERAILAPTHDIVELVNEHMLALIPKGERVYLSSDEISDDETNTGVRDLYSTKFLNTINCSGLPNHILTLKVGAIVMLLRNIDQENGLCNGTRFLTLKVGAIVMLLRNIDQANGLCNGTRLVVTNLGDRVIGATVIFGSNNGIKVYIPRITLTPSDTTKFPVKFQRRQFPLAVCFAMTINKNQGQSLSHVGLYLPRPVFTHGHFYIAISRVTSRTGLKVLITNEDKRTSNTTTNVVYKEIFQNL</sequence>
<comment type="similarity">
    <text evidence="1">Belongs to the helicase family.</text>
</comment>
<keyword evidence="1" id="KW-0233">DNA recombination</keyword>
<dbReference type="GO" id="GO:0005524">
    <property type="term" value="F:ATP binding"/>
    <property type="evidence" value="ECO:0007669"/>
    <property type="project" value="UniProtKB-KW"/>
</dbReference>
<organism evidence="4 5">
    <name type="scientific">Saponaria officinalis</name>
    <name type="common">Common soapwort</name>
    <name type="synonym">Lychnis saponaria</name>
    <dbReference type="NCBI Taxonomy" id="3572"/>
    <lineage>
        <taxon>Eukaryota</taxon>
        <taxon>Viridiplantae</taxon>
        <taxon>Streptophyta</taxon>
        <taxon>Embryophyta</taxon>
        <taxon>Tracheophyta</taxon>
        <taxon>Spermatophyta</taxon>
        <taxon>Magnoliopsida</taxon>
        <taxon>eudicotyledons</taxon>
        <taxon>Gunneridae</taxon>
        <taxon>Pentapetalae</taxon>
        <taxon>Caryophyllales</taxon>
        <taxon>Caryophyllaceae</taxon>
        <taxon>Caryophylleae</taxon>
        <taxon>Saponaria</taxon>
    </lineage>
</organism>
<feature type="domain" description="DNA helicase Pif1-like DEAD-box helicase" evidence="2">
    <location>
        <begin position="187"/>
        <end position="219"/>
    </location>
</feature>
<feature type="domain" description="DNA helicase Pif1-like 2B" evidence="3">
    <location>
        <begin position="466"/>
        <end position="497"/>
    </location>
</feature>
<comment type="cofactor">
    <cofactor evidence="1">
        <name>Mg(2+)</name>
        <dbReference type="ChEBI" id="CHEBI:18420"/>
    </cofactor>
</comment>
<gene>
    <name evidence="4" type="ORF">RND81_04G070500</name>
</gene>
<dbReference type="Gene3D" id="3.40.50.300">
    <property type="entry name" value="P-loop containing nucleotide triphosphate hydrolases"/>
    <property type="match status" value="1"/>
</dbReference>
<dbReference type="InterPro" id="IPR010285">
    <property type="entry name" value="DNA_helicase_pif1-like_DEAD"/>
</dbReference>
<name>A0AAW1LFG1_SAPOF</name>
<dbReference type="AlphaFoldDB" id="A0AAW1LFG1"/>
<evidence type="ECO:0000313" key="4">
    <source>
        <dbReference type="EMBL" id="KAK9733479.1"/>
    </source>
</evidence>